<dbReference type="Proteomes" id="UP000183339">
    <property type="component" value="Unassembled WGS sequence"/>
</dbReference>
<name>A0A1I0F739_9PROT</name>
<evidence type="ECO:0000313" key="1">
    <source>
        <dbReference type="EMBL" id="SET53883.1"/>
    </source>
</evidence>
<sequence length="66" mass="7070">MRHTGIGELNGRPSSTLSSVFNPADNFSHVSDLKSLCQIFGSTKGKRRLKEAARAVLLIVARCGIG</sequence>
<gene>
    <name evidence="1" type="ORF">SAMN05216412_10813</name>
</gene>
<dbReference type="RefSeq" id="WP_074708870.1">
    <property type="nucleotide sequence ID" value="NZ_FOHI01000008.1"/>
</dbReference>
<proteinExistence type="predicted"/>
<protein>
    <submittedName>
        <fullName evidence="1">Uncharacterized protein</fullName>
    </submittedName>
</protein>
<accession>A0A1I0F739</accession>
<evidence type="ECO:0000313" key="2">
    <source>
        <dbReference type="Proteomes" id="UP000183339"/>
    </source>
</evidence>
<reference evidence="1 2" key="1">
    <citation type="submission" date="2016-10" db="EMBL/GenBank/DDBJ databases">
        <authorList>
            <person name="de Groot N.N."/>
        </authorList>
    </citation>
    <scope>NUCLEOTIDE SEQUENCE [LARGE SCALE GENOMIC DNA]</scope>
    <source>
        <strain evidence="1 2">Nl7</strain>
    </source>
</reference>
<dbReference type="EMBL" id="FOHI01000008">
    <property type="protein sequence ID" value="SET53883.1"/>
    <property type="molecule type" value="Genomic_DNA"/>
</dbReference>
<organism evidence="1 2">
    <name type="scientific">Nitrosospira multiformis</name>
    <dbReference type="NCBI Taxonomy" id="1231"/>
    <lineage>
        <taxon>Bacteria</taxon>
        <taxon>Pseudomonadati</taxon>
        <taxon>Pseudomonadota</taxon>
        <taxon>Betaproteobacteria</taxon>
        <taxon>Nitrosomonadales</taxon>
        <taxon>Nitrosomonadaceae</taxon>
        <taxon>Nitrosospira</taxon>
    </lineage>
</organism>
<dbReference type="AlphaFoldDB" id="A0A1I0F739"/>